<dbReference type="InterPro" id="IPR050957">
    <property type="entry name" value="BMP_lipoprotein"/>
</dbReference>
<dbReference type="PROSITE" id="PS51257">
    <property type="entry name" value="PROKAR_LIPOPROTEIN"/>
    <property type="match status" value="1"/>
</dbReference>
<name>A0AB39BRF4_9BACI</name>
<evidence type="ECO:0000259" key="7">
    <source>
        <dbReference type="Pfam" id="PF02608"/>
    </source>
</evidence>
<comment type="similarity">
    <text evidence="2">Belongs to the BMP lipoprotein family.</text>
</comment>
<keyword evidence="6" id="KW-0449">Lipoprotein</keyword>
<dbReference type="SUPFAM" id="SSF53822">
    <property type="entry name" value="Periplasmic binding protein-like I"/>
    <property type="match status" value="1"/>
</dbReference>
<evidence type="ECO:0000256" key="3">
    <source>
        <dbReference type="ARBA" id="ARBA00022475"/>
    </source>
</evidence>
<evidence type="ECO:0000256" key="5">
    <source>
        <dbReference type="ARBA" id="ARBA00023136"/>
    </source>
</evidence>
<dbReference type="PANTHER" id="PTHR34296">
    <property type="entry name" value="TRANSCRIPTIONAL ACTIVATOR PROTEIN MED"/>
    <property type="match status" value="1"/>
</dbReference>
<keyword evidence="5" id="KW-0472">Membrane</keyword>
<dbReference type="Pfam" id="PF02608">
    <property type="entry name" value="Bmp"/>
    <property type="match status" value="1"/>
</dbReference>
<keyword evidence="3" id="KW-1003">Cell membrane</keyword>
<evidence type="ECO:0000256" key="2">
    <source>
        <dbReference type="ARBA" id="ARBA00008610"/>
    </source>
</evidence>
<evidence type="ECO:0000256" key="6">
    <source>
        <dbReference type="ARBA" id="ARBA00023288"/>
    </source>
</evidence>
<reference evidence="8" key="1">
    <citation type="submission" date="2024-07" db="EMBL/GenBank/DDBJ databases">
        <title>Identification and characteristics of an arsenic-resistant bacterial isolate, which belongs to a novel species.</title>
        <authorList>
            <person name="Juszczyk A."/>
            <person name="Kowalczyk A."/>
            <person name="Was K."/>
            <person name="Kosowicz W."/>
            <person name="Budzyn A."/>
            <person name="Latowski D."/>
        </authorList>
    </citation>
    <scope>NUCLEOTIDE SEQUENCE</scope>
    <source>
        <strain evidence="8">As8PL</strain>
    </source>
</reference>
<dbReference type="InterPro" id="IPR028082">
    <property type="entry name" value="Peripla_BP_I"/>
</dbReference>
<sequence>MHIQRLLILILLPLFMFVMGCSSEASESSLDGVGLLIEDTIDDQGWNSKGYQGLLNIHSSLDVHVDFREEVNSRYDVISATNAFIDQDINLIFGHGHIFAEYFSEISEDYPSIHFVSFNGEVNGDNVTNLEFDSYAMGFFAGMVGAASTQSNHIAAIAAFPWQPELEGFKDGAIHMDPNVDVTIKYVEDWTDVEKALDYFDQLKHEGIDVYYPAGDGFHVEVIEQVKQEGLYAIGYVGDQSDLGEATVLTSTVQHVDQLYELVAQQFKAGALQPGNHTFDFPDGVISLGSFSPQVPTDLKEHIEEAIDAYIENGTLPNEE</sequence>
<dbReference type="PANTHER" id="PTHR34296:SF2">
    <property type="entry name" value="ABC TRANSPORTER GUANOSINE-BINDING PROTEIN NUPN"/>
    <property type="match status" value="1"/>
</dbReference>
<dbReference type="EMBL" id="CP162551">
    <property type="protein sequence ID" value="XDI36304.1"/>
    <property type="molecule type" value="Genomic_DNA"/>
</dbReference>
<evidence type="ECO:0000256" key="4">
    <source>
        <dbReference type="ARBA" id="ARBA00022729"/>
    </source>
</evidence>
<dbReference type="InterPro" id="IPR003760">
    <property type="entry name" value="PnrA-like"/>
</dbReference>
<dbReference type="AlphaFoldDB" id="A0AB39BRF4"/>
<gene>
    <name evidence="8" type="ORF">AB3N04_16600</name>
</gene>
<dbReference type="CDD" id="cd06353">
    <property type="entry name" value="PBP1_Med-like"/>
    <property type="match status" value="1"/>
</dbReference>
<evidence type="ECO:0000313" key="8">
    <source>
        <dbReference type="EMBL" id="XDI36304.1"/>
    </source>
</evidence>
<evidence type="ECO:0000256" key="1">
    <source>
        <dbReference type="ARBA" id="ARBA00004193"/>
    </source>
</evidence>
<accession>A0AB39BRF4</accession>
<comment type="subcellular location">
    <subcellularLocation>
        <location evidence="1">Cell membrane</location>
        <topology evidence="1">Lipid-anchor</topology>
    </subcellularLocation>
</comment>
<dbReference type="Gene3D" id="3.40.50.2300">
    <property type="match status" value="2"/>
</dbReference>
<proteinExistence type="inferred from homology"/>
<feature type="domain" description="ABC transporter substrate-binding protein PnrA-like" evidence="7">
    <location>
        <begin position="33"/>
        <end position="319"/>
    </location>
</feature>
<organism evidence="8">
    <name type="scientific">Alkalihalophilus sp. As8PL</name>
    <dbReference type="NCBI Taxonomy" id="3237103"/>
    <lineage>
        <taxon>Bacteria</taxon>
        <taxon>Bacillati</taxon>
        <taxon>Bacillota</taxon>
        <taxon>Bacilli</taxon>
        <taxon>Bacillales</taxon>
        <taxon>Bacillaceae</taxon>
        <taxon>Alkalihalophilus</taxon>
    </lineage>
</organism>
<keyword evidence="4" id="KW-0732">Signal</keyword>
<dbReference type="RefSeq" id="WP_368503766.1">
    <property type="nucleotide sequence ID" value="NZ_CP162551.1"/>
</dbReference>
<protein>
    <submittedName>
        <fullName evidence="8">BMP family ABC transporter substrate-binding protein</fullName>
    </submittedName>
</protein>
<dbReference type="GO" id="GO:0005886">
    <property type="term" value="C:plasma membrane"/>
    <property type="evidence" value="ECO:0007669"/>
    <property type="project" value="UniProtKB-SubCell"/>
</dbReference>